<evidence type="ECO:0000256" key="10">
    <source>
        <dbReference type="ARBA" id="ARBA00040345"/>
    </source>
</evidence>
<keyword evidence="6" id="KW-0472">Membrane</keyword>
<comment type="pathway">
    <text evidence="8">Carotenoid biosynthesis; staphyloxanthin biosynthesis; staphyloxanthin from farnesyl diphosphate: step 4/5.</text>
</comment>
<dbReference type="NCBIfam" id="TIGR04283">
    <property type="entry name" value="glyco_like_mftF"/>
    <property type="match status" value="1"/>
</dbReference>
<evidence type="ECO:0000256" key="8">
    <source>
        <dbReference type="ARBA" id="ARBA00037904"/>
    </source>
</evidence>
<evidence type="ECO:0000256" key="6">
    <source>
        <dbReference type="ARBA" id="ARBA00023136"/>
    </source>
</evidence>
<keyword evidence="2" id="KW-1003">Cell membrane</keyword>
<evidence type="ECO:0000256" key="2">
    <source>
        <dbReference type="ARBA" id="ARBA00022475"/>
    </source>
</evidence>
<dbReference type="InterPro" id="IPR026461">
    <property type="entry name" value="Trfase_2_rSAM/seldom_assoc"/>
</dbReference>
<dbReference type="Gene3D" id="3.90.550.10">
    <property type="entry name" value="Spore Coat Polysaccharide Biosynthesis Protein SpsA, Chain A"/>
    <property type="match status" value="1"/>
</dbReference>
<gene>
    <name evidence="12" type="ORF">ACCQ40_06165</name>
</gene>
<feature type="domain" description="Glycosyltransferase 2-like" evidence="11">
    <location>
        <begin position="3"/>
        <end position="87"/>
    </location>
</feature>
<dbReference type="RefSeq" id="WP_410033043.1">
    <property type="nucleotide sequence ID" value="NZ_JBGMEH010000006.1"/>
</dbReference>
<keyword evidence="4" id="KW-0808">Transferase</keyword>
<evidence type="ECO:0000256" key="1">
    <source>
        <dbReference type="ARBA" id="ARBA00004236"/>
    </source>
</evidence>
<evidence type="ECO:0000259" key="11">
    <source>
        <dbReference type="Pfam" id="PF00535"/>
    </source>
</evidence>
<evidence type="ECO:0000256" key="7">
    <source>
        <dbReference type="ARBA" id="ARBA00037281"/>
    </source>
</evidence>
<keyword evidence="5" id="KW-0125">Carotenoid biosynthesis</keyword>
<proteinExistence type="inferred from homology"/>
<accession>A0ABW9MX47</accession>
<keyword evidence="13" id="KW-1185">Reference proteome</keyword>
<sequence length="217" mass="25222">MVTIIIPTYNERENIEKIENILASIKGKYEVIFSDGFSPDGTYDLISYPKIQETKFRSRQMNAAARYAKGDYLFFLHCDSLIGADCVNLIENSNLDTGCFSLKFEPTNPSLDFIEFFSNLRVKRKHIAFGDQGIFIKREVFEKLGGYKDIPLMEDYQLSMDIKKAGYKLKQIDYPIYTSSRRLKKHPLTTGFLMKVLQKMYREGLDIEKIAELYKKI</sequence>
<comment type="subcellular location">
    <subcellularLocation>
        <location evidence="1">Cell membrane</location>
    </subcellularLocation>
</comment>
<organism evidence="12 13">
    <name type="scientific">Anaerococcus cruorum</name>
    <dbReference type="NCBI Taxonomy" id="3115617"/>
    <lineage>
        <taxon>Bacteria</taxon>
        <taxon>Bacillati</taxon>
        <taxon>Bacillota</taxon>
        <taxon>Tissierellia</taxon>
        <taxon>Tissierellales</taxon>
        <taxon>Peptoniphilaceae</taxon>
        <taxon>Anaerococcus</taxon>
    </lineage>
</organism>
<evidence type="ECO:0000256" key="3">
    <source>
        <dbReference type="ARBA" id="ARBA00022676"/>
    </source>
</evidence>
<dbReference type="Proteomes" id="UP001638015">
    <property type="component" value="Unassembled WGS sequence"/>
</dbReference>
<evidence type="ECO:0000256" key="4">
    <source>
        <dbReference type="ARBA" id="ARBA00022679"/>
    </source>
</evidence>
<dbReference type="SUPFAM" id="SSF53448">
    <property type="entry name" value="Nucleotide-diphospho-sugar transferases"/>
    <property type="match status" value="1"/>
</dbReference>
<dbReference type="InterPro" id="IPR029044">
    <property type="entry name" value="Nucleotide-diphossugar_trans"/>
</dbReference>
<evidence type="ECO:0000256" key="9">
    <source>
        <dbReference type="ARBA" id="ARBA00038120"/>
    </source>
</evidence>
<name>A0ABW9MX47_9FIRM</name>
<dbReference type="PANTHER" id="PTHR43646">
    <property type="entry name" value="GLYCOSYLTRANSFERASE"/>
    <property type="match status" value="1"/>
</dbReference>
<dbReference type="InterPro" id="IPR001173">
    <property type="entry name" value="Glyco_trans_2-like"/>
</dbReference>
<reference evidence="12 13" key="1">
    <citation type="journal article" date="2025" name="Anaerobe">
        <title>Description of Anaerococcus kampingiae sp. nov., Anaerococcus groningensis sp. nov., Anaerococcus martiniensis sp. nov., and Anaerococcus cruorum sp. nov., isolated from human clinical specimens.</title>
        <authorList>
            <person name="Boiten K.E."/>
            <person name="Meijer J."/>
            <person name="van Wezel E.M."/>
            <person name="Veloo A.C.M."/>
        </authorList>
    </citation>
    <scope>NUCLEOTIDE SEQUENCE [LARGE SCALE GENOMIC DNA]</scope>
    <source>
        <strain evidence="12 13">ENR1039</strain>
    </source>
</reference>
<comment type="similarity">
    <text evidence="9">Belongs to the glycosyltransferase 2 family. CrtQ subfamily.</text>
</comment>
<comment type="function">
    <text evidence="7">Catalyzes the glycosylation of 4,4'-diaponeurosporenoate, i.e. the esterification of glucose at the C1'' position with the carboxyl group of 4,4'-diaponeurosporenic acid, to form glycosyl-4,4'-diaponeurosporenoate. This is a step in the biosynthesis of staphyloxanthin, an orange pigment present in most staphylococci strains.</text>
</comment>
<keyword evidence="3" id="KW-0328">Glycosyltransferase</keyword>
<evidence type="ECO:0000313" key="12">
    <source>
        <dbReference type="EMBL" id="MFO3716370.1"/>
    </source>
</evidence>
<evidence type="ECO:0000256" key="5">
    <source>
        <dbReference type="ARBA" id="ARBA00022746"/>
    </source>
</evidence>
<dbReference type="Pfam" id="PF00535">
    <property type="entry name" value="Glycos_transf_2"/>
    <property type="match status" value="1"/>
</dbReference>
<evidence type="ECO:0000313" key="13">
    <source>
        <dbReference type="Proteomes" id="UP001638015"/>
    </source>
</evidence>
<protein>
    <recommendedName>
        <fullName evidence="10">4,4'-diaponeurosporenoate glycosyltransferase</fullName>
    </recommendedName>
</protein>
<dbReference type="PANTHER" id="PTHR43646:SF2">
    <property type="entry name" value="GLYCOSYLTRANSFERASE 2-LIKE DOMAIN-CONTAINING PROTEIN"/>
    <property type="match status" value="1"/>
</dbReference>
<dbReference type="EMBL" id="JBGMEH010000006">
    <property type="protein sequence ID" value="MFO3716370.1"/>
    <property type="molecule type" value="Genomic_DNA"/>
</dbReference>
<comment type="caution">
    <text evidence="12">The sequence shown here is derived from an EMBL/GenBank/DDBJ whole genome shotgun (WGS) entry which is preliminary data.</text>
</comment>